<name>A0A2X2WT12_CITKO</name>
<dbReference type="Proteomes" id="UP000251584">
    <property type="component" value="Unassembled WGS sequence"/>
</dbReference>
<dbReference type="AlphaFoldDB" id="A0A2X2WT12"/>
<sequence>MQFNRRLRSSIRCVIRGWVSSTAMFTIYHSTEGEDSTTVAADFFSASISFTEAASVCSGCPASAVSGVCSGELAWVSAAAGVTPSCCASLSFTTGLWMVCASSLAFFRIVGAVGTLHRLRGLTKFIHRGFQFWSQVLEARFFDLLQTVLELLELQLLGQFILNRGRKGSQRAYPARYRFLPLPAIVEAPER</sequence>
<dbReference type="EMBL" id="UAVY01000010">
    <property type="protein sequence ID" value="SQB40863.1"/>
    <property type="molecule type" value="Genomic_DNA"/>
</dbReference>
<organism evidence="1 2">
    <name type="scientific">Citrobacter koseri</name>
    <name type="common">Citrobacter diversus</name>
    <dbReference type="NCBI Taxonomy" id="545"/>
    <lineage>
        <taxon>Bacteria</taxon>
        <taxon>Pseudomonadati</taxon>
        <taxon>Pseudomonadota</taxon>
        <taxon>Gammaproteobacteria</taxon>
        <taxon>Enterobacterales</taxon>
        <taxon>Enterobacteriaceae</taxon>
        <taxon>Citrobacter</taxon>
    </lineage>
</organism>
<proteinExistence type="predicted"/>
<accession>A0A2X2WT12</accession>
<protein>
    <submittedName>
        <fullName evidence="1">Uncharacterized protein</fullName>
    </submittedName>
</protein>
<reference evidence="1 2" key="1">
    <citation type="submission" date="2018-06" db="EMBL/GenBank/DDBJ databases">
        <authorList>
            <consortium name="Pathogen Informatics"/>
            <person name="Doyle S."/>
        </authorList>
    </citation>
    <scope>NUCLEOTIDE SEQUENCE [LARGE SCALE GENOMIC DNA]</scope>
    <source>
        <strain evidence="1 2">NCTC10786</strain>
    </source>
</reference>
<evidence type="ECO:0000313" key="2">
    <source>
        <dbReference type="Proteomes" id="UP000251584"/>
    </source>
</evidence>
<gene>
    <name evidence="1" type="ORF">NCTC10786_05985</name>
</gene>
<evidence type="ECO:0000313" key="1">
    <source>
        <dbReference type="EMBL" id="SQB40863.1"/>
    </source>
</evidence>